<gene>
    <name evidence="1" type="ORF">APZ42_003776</name>
</gene>
<dbReference type="GO" id="GO:0045271">
    <property type="term" value="C:respiratory chain complex I"/>
    <property type="evidence" value="ECO:0007669"/>
    <property type="project" value="InterPro"/>
</dbReference>
<feature type="non-terminal residue" evidence="1">
    <location>
        <position position="1"/>
    </location>
</feature>
<dbReference type="EMBL" id="LRGB01011704">
    <property type="protein sequence ID" value="KZS00076.1"/>
    <property type="molecule type" value="Genomic_DNA"/>
</dbReference>
<proteinExistence type="predicted"/>
<name>A0A164HFF7_9CRUS</name>
<reference evidence="1 2" key="1">
    <citation type="submission" date="2016-03" db="EMBL/GenBank/DDBJ databases">
        <title>EvidentialGene: Evidence-directed Construction of Genes on Genomes.</title>
        <authorList>
            <person name="Gilbert D.G."/>
            <person name="Choi J.-H."/>
            <person name="Mockaitis K."/>
            <person name="Colbourne J."/>
            <person name="Pfrender M."/>
        </authorList>
    </citation>
    <scope>NUCLEOTIDE SEQUENCE [LARGE SCALE GENOMIC DNA]</scope>
    <source>
        <strain evidence="1 2">Xinb3</strain>
        <tissue evidence="1">Complete organism</tissue>
    </source>
</reference>
<sequence length="42" mass="4610">GISPRNAQSVDSNCIKIEHIVGDFPYPDPSKWTNAELGIPDK</sequence>
<organism evidence="1 2">
    <name type="scientific">Daphnia magna</name>
    <dbReference type="NCBI Taxonomy" id="35525"/>
    <lineage>
        <taxon>Eukaryota</taxon>
        <taxon>Metazoa</taxon>
        <taxon>Ecdysozoa</taxon>
        <taxon>Arthropoda</taxon>
        <taxon>Crustacea</taxon>
        <taxon>Branchiopoda</taxon>
        <taxon>Diplostraca</taxon>
        <taxon>Cladocera</taxon>
        <taxon>Anomopoda</taxon>
        <taxon>Daphniidae</taxon>
        <taxon>Daphnia</taxon>
    </lineage>
</organism>
<evidence type="ECO:0000313" key="2">
    <source>
        <dbReference type="Proteomes" id="UP000076858"/>
    </source>
</evidence>
<accession>A0A164HFF7</accession>
<dbReference type="Proteomes" id="UP000076858">
    <property type="component" value="Unassembled WGS sequence"/>
</dbReference>
<protein>
    <submittedName>
        <fullName evidence="1">Putative NADH dehydrogenase 1 beta subcomplex subunit</fullName>
    </submittedName>
</protein>
<keyword evidence="2" id="KW-1185">Reference proteome</keyword>
<dbReference type="Pfam" id="PF14813">
    <property type="entry name" value="NADH_B2"/>
    <property type="match status" value="1"/>
</dbReference>
<dbReference type="GO" id="GO:0005743">
    <property type="term" value="C:mitochondrial inner membrane"/>
    <property type="evidence" value="ECO:0007669"/>
    <property type="project" value="InterPro"/>
</dbReference>
<evidence type="ECO:0000313" key="1">
    <source>
        <dbReference type="EMBL" id="KZS00076.1"/>
    </source>
</evidence>
<dbReference type="InterPro" id="IPR026627">
    <property type="entry name" value="NDUFB2_animal"/>
</dbReference>
<comment type="caution">
    <text evidence="1">The sequence shown here is derived from an EMBL/GenBank/DDBJ whole genome shotgun (WGS) entry which is preliminary data.</text>
</comment>
<dbReference type="AlphaFoldDB" id="A0A164HFF7"/>